<proteinExistence type="predicted"/>
<sequence>MPLLHLSLRTIFNPSIQLDESQSQIQPKLHQSLQQNVPEILRKRVARSHATSWADNLRFLTFDDSDETSGAATALTTASDVRAPIHGQCQPCQARLPVPSGHFCGRHIFNRSKVKDREAELHKYANPCVHVREHTCEDCQHIPLFPNEGKITKFRIRTWGCERSPYKVIEEDGSIRDMRAAKNTIDRIVAFSRENGFRMIWIDQECIEQDKSCEKELAIQAMDHVYLRAHTSIGLFDVQLQQKDLDSLTIPYEA</sequence>
<gene>
    <name evidence="1" type="ORF">NM208_g5387</name>
</gene>
<comment type="caution">
    <text evidence="1">The sequence shown here is derived from an EMBL/GenBank/DDBJ whole genome shotgun (WGS) entry which is preliminary data.</text>
</comment>
<dbReference type="EMBL" id="JANRMS010000447">
    <property type="protein sequence ID" value="KAJ3539690.1"/>
    <property type="molecule type" value="Genomic_DNA"/>
</dbReference>
<keyword evidence="2" id="KW-1185">Reference proteome</keyword>
<evidence type="ECO:0000313" key="2">
    <source>
        <dbReference type="Proteomes" id="UP001148629"/>
    </source>
</evidence>
<organism evidence="1 2">
    <name type="scientific">Fusarium decemcellulare</name>
    <dbReference type="NCBI Taxonomy" id="57161"/>
    <lineage>
        <taxon>Eukaryota</taxon>
        <taxon>Fungi</taxon>
        <taxon>Dikarya</taxon>
        <taxon>Ascomycota</taxon>
        <taxon>Pezizomycotina</taxon>
        <taxon>Sordariomycetes</taxon>
        <taxon>Hypocreomycetidae</taxon>
        <taxon>Hypocreales</taxon>
        <taxon>Nectriaceae</taxon>
        <taxon>Fusarium</taxon>
        <taxon>Fusarium decemcellulare species complex</taxon>
    </lineage>
</organism>
<protein>
    <submittedName>
        <fullName evidence="1">Uncharacterized protein</fullName>
    </submittedName>
</protein>
<dbReference type="Proteomes" id="UP001148629">
    <property type="component" value="Unassembled WGS sequence"/>
</dbReference>
<evidence type="ECO:0000313" key="1">
    <source>
        <dbReference type="EMBL" id="KAJ3539690.1"/>
    </source>
</evidence>
<reference evidence="1" key="1">
    <citation type="submission" date="2022-08" db="EMBL/GenBank/DDBJ databases">
        <title>Genome Sequence of Fusarium decemcellulare.</title>
        <authorList>
            <person name="Buettner E."/>
        </authorList>
    </citation>
    <scope>NUCLEOTIDE SEQUENCE</scope>
    <source>
        <strain evidence="1">Babe19</strain>
    </source>
</reference>
<name>A0ACC1SHE5_9HYPO</name>
<accession>A0ACC1SHE5</accession>